<dbReference type="Gene3D" id="3.40.50.620">
    <property type="entry name" value="HUPs"/>
    <property type="match status" value="1"/>
</dbReference>
<sequence>MIHNTKFFLLFKNNSAPYAEVATFLLASKSKSLQNLTLALSQQANNQSSLLIKDIEKNSSQSIQGKTSITKFFSRQFASNLYEIASAQTVAQIDYYVDACRKKDSQIILKKVKENQLISEKPNLGDILIWDYLKNLPKEERTDSTLKYIKMMEKKLPELSQAVFEVNSVFATEPVLNQFKAKIVEKLSTLLNVAEDLAYESLEVPNKSINGDFAFPIPRLKLPGNPVQIAKELQQKIKTDEYILKVTAFGPFLNFFINKNLLTQKLLPQILTQDTKYGNNYDGVGKTALVEYSSPNIAKPFHFGHIRSTIIGNFVKNVLNATGWHTVSINYLGDWGKQYGLLAVGFEKYGDEELLQKDPIKHLFDVYVQINKDGEEKDENGNSEVHDSARRYFKKMEDGDADALKLWQRFRDMSITKYREVYGRLNIMFDIYSGESQYSYEQCKEVLDELQGKNLLVPSDGALIVDLTEKNLGTAVIGKSDGSLLYLSRDIAAAISRHEIYNFDKLYYVVASQQNHHFKQLFTILEEMGKPWVKNCEHINFGMILDMSTRRGNVVFLEELLDATQESMHEVMKKNEEKYNQIENPDLVADTVGLSAIMIQDMSSRRNKDYSFVWSRMLSFEGDTGPYLQYAHSRLRSIERKAEEAGIVIPEDLVVNFNLLVEPQAVLLMNFLAKFPEVVKEVSKSFEPCGVVQYCFELCHNFSSTYEQLYVLNQEKELAVARLALYKSARITLGNGLRLLGIM</sequence>
<evidence type="ECO:0000256" key="1">
    <source>
        <dbReference type="ARBA" id="ARBA00005594"/>
    </source>
</evidence>
<dbReference type="GO" id="GO:0032543">
    <property type="term" value="P:mitochondrial translation"/>
    <property type="evidence" value="ECO:0007669"/>
    <property type="project" value="TreeGrafter"/>
</dbReference>
<dbReference type="PANTHER" id="PTHR11956">
    <property type="entry name" value="ARGINYL-TRNA SYNTHETASE"/>
    <property type="match status" value="1"/>
</dbReference>
<dbReference type="InterPro" id="IPR014729">
    <property type="entry name" value="Rossmann-like_a/b/a_fold"/>
</dbReference>
<dbReference type="GO" id="GO:0005524">
    <property type="term" value="F:ATP binding"/>
    <property type="evidence" value="ECO:0007669"/>
    <property type="project" value="UniProtKB-KW"/>
</dbReference>
<dbReference type="SUPFAM" id="SSF52374">
    <property type="entry name" value="Nucleotidylyl transferase"/>
    <property type="match status" value="1"/>
</dbReference>
<dbReference type="EC" id="6.1.1.19" evidence="2"/>
<dbReference type="InterPro" id="IPR035684">
    <property type="entry name" value="ArgRS_core"/>
</dbReference>
<dbReference type="InterPro" id="IPR008909">
    <property type="entry name" value="DALR_anticod-bd"/>
</dbReference>
<dbReference type="Pfam" id="PF00750">
    <property type="entry name" value="tRNA-synt_1d"/>
    <property type="match status" value="1"/>
</dbReference>
<evidence type="ECO:0000256" key="4">
    <source>
        <dbReference type="ARBA" id="ARBA00022741"/>
    </source>
</evidence>
<dbReference type="NCBIfam" id="TIGR00456">
    <property type="entry name" value="argS"/>
    <property type="match status" value="1"/>
</dbReference>
<evidence type="ECO:0000256" key="6">
    <source>
        <dbReference type="ARBA" id="ARBA00022917"/>
    </source>
</evidence>
<dbReference type="HAMAP" id="MF_00123">
    <property type="entry name" value="Arg_tRNA_synth"/>
    <property type="match status" value="1"/>
</dbReference>
<dbReference type="AlphaFoldDB" id="A0AAD5XYU3"/>
<keyword evidence="14" id="KW-1185">Reference proteome</keyword>
<keyword evidence="3 10" id="KW-0436">Ligase</keyword>
<dbReference type="FunFam" id="3.40.50.620:FF:000058">
    <property type="entry name" value="Mitochondrial arginyl-tRNA synthetase"/>
    <property type="match status" value="1"/>
</dbReference>
<evidence type="ECO:0000313" key="13">
    <source>
        <dbReference type="EMBL" id="KAJ3226532.1"/>
    </source>
</evidence>
<dbReference type="SMART" id="SM00836">
    <property type="entry name" value="DALR_1"/>
    <property type="match status" value="1"/>
</dbReference>
<evidence type="ECO:0000256" key="3">
    <source>
        <dbReference type="ARBA" id="ARBA00022598"/>
    </source>
</evidence>
<evidence type="ECO:0000256" key="10">
    <source>
        <dbReference type="RuleBase" id="RU363038"/>
    </source>
</evidence>
<dbReference type="SUPFAM" id="SSF47323">
    <property type="entry name" value="Anticodon-binding domain of a subclass of class I aminoacyl-tRNA synthetases"/>
    <property type="match status" value="1"/>
</dbReference>
<evidence type="ECO:0000259" key="12">
    <source>
        <dbReference type="SMART" id="SM01016"/>
    </source>
</evidence>
<dbReference type="PANTHER" id="PTHR11956:SF11">
    <property type="entry name" value="ARGININE--TRNA LIGASE, MITOCHONDRIAL-RELATED"/>
    <property type="match status" value="1"/>
</dbReference>
<keyword evidence="5 10" id="KW-0067">ATP-binding</keyword>
<dbReference type="CDD" id="cd07956">
    <property type="entry name" value="Anticodon_Ia_Arg"/>
    <property type="match status" value="1"/>
</dbReference>
<organism evidence="13 14">
    <name type="scientific">Clydaea vesicula</name>
    <dbReference type="NCBI Taxonomy" id="447962"/>
    <lineage>
        <taxon>Eukaryota</taxon>
        <taxon>Fungi</taxon>
        <taxon>Fungi incertae sedis</taxon>
        <taxon>Chytridiomycota</taxon>
        <taxon>Chytridiomycota incertae sedis</taxon>
        <taxon>Chytridiomycetes</taxon>
        <taxon>Lobulomycetales</taxon>
        <taxon>Lobulomycetaceae</taxon>
        <taxon>Clydaea</taxon>
    </lineage>
</organism>
<dbReference type="GO" id="GO:0006420">
    <property type="term" value="P:arginyl-tRNA aminoacylation"/>
    <property type="evidence" value="ECO:0007669"/>
    <property type="project" value="InterPro"/>
</dbReference>
<feature type="domain" description="DALR anticodon binding" evidence="11">
    <location>
        <begin position="628"/>
        <end position="743"/>
    </location>
</feature>
<dbReference type="EMBL" id="JADGJW010000034">
    <property type="protein sequence ID" value="KAJ3226532.1"/>
    <property type="molecule type" value="Genomic_DNA"/>
</dbReference>
<protein>
    <recommendedName>
        <fullName evidence="2">arginine--tRNA ligase</fullName>
        <ecNumber evidence="2">6.1.1.19</ecNumber>
    </recommendedName>
    <alternativeName>
        <fullName evidence="8">Arginyl-tRNA synthetase</fullName>
    </alternativeName>
</protein>
<keyword evidence="6 10" id="KW-0648">Protein biosynthesis</keyword>
<feature type="domain" description="Arginyl tRNA synthetase N-terminal" evidence="12">
    <location>
        <begin position="177"/>
        <end position="257"/>
    </location>
</feature>
<evidence type="ECO:0000256" key="9">
    <source>
        <dbReference type="ARBA" id="ARBA00049339"/>
    </source>
</evidence>
<dbReference type="PRINTS" id="PR01038">
    <property type="entry name" value="TRNASYNTHARG"/>
</dbReference>
<dbReference type="FunFam" id="1.10.730.10:FF:000006">
    <property type="entry name" value="Arginyl-tRNA synthetase 2, mitochondrial"/>
    <property type="match status" value="1"/>
</dbReference>
<accession>A0AAD5XYU3</accession>
<dbReference type="GO" id="GO:0005739">
    <property type="term" value="C:mitochondrion"/>
    <property type="evidence" value="ECO:0007669"/>
    <property type="project" value="TreeGrafter"/>
</dbReference>
<dbReference type="InterPro" id="IPR009080">
    <property type="entry name" value="tRNAsynth_Ia_anticodon-bd"/>
</dbReference>
<reference evidence="13" key="1">
    <citation type="submission" date="2020-05" db="EMBL/GenBank/DDBJ databases">
        <title>Phylogenomic resolution of chytrid fungi.</title>
        <authorList>
            <person name="Stajich J.E."/>
            <person name="Amses K."/>
            <person name="Simmons R."/>
            <person name="Seto K."/>
            <person name="Myers J."/>
            <person name="Bonds A."/>
            <person name="Quandt C.A."/>
            <person name="Barry K."/>
            <person name="Liu P."/>
            <person name="Grigoriev I."/>
            <person name="Longcore J.E."/>
            <person name="James T.Y."/>
        </authorList>
    </citation>
    <scope>NUCLEOTIDE SEQUENCE</scope>
    <source>
        <strain evidence="13">JEL0476</strain>
    </source>
</reference>
<comment type="catalytic activity">
    <reaction evidence="9">
        <text>tRNA(Arg) + L-arginine + ATP = L-arginyl-tRNA(Arg) + AMP + diphosphate</text>
        <dbReference type="Rhea" id="RHEA:20301"/>
        <dbReference type="Rhea" id="RHEA-COMP:9658"/>
        <dbReference type="Rhea" id="RHEA-COMP:9673"/>
        <dbReference type="ChEBI" id="CHEBI:30616"/>
        <dbReference type="ChEBI" id="CHEBI:32682"/>
        <dbReference type="ChEBI" id="CHEBI:33019"/>
        <dbReference type="ChEBI" id="CHEBI:78442"/>
        <dbReference type="ChEBI" id="CHEBI:78513"/>
        <dbReference type="ChEBI" id="CHEBI:456215"/>
        <dbReference type="EC" id="6.1.1.19"/>
    </reaction>
</comment>
<dbReference type="CDD" id="cd00671">
    <property type="entry name" value="ArgRS_core"/>
    <property type="match status" value="1"/>
</dbReference>
<dbReference type="Gene3D" id="1.10.730.10">
    <property type="entry name" value="Isoleucyl-tRNA Synthetase, Domain 1"/>
    <property type="match status" value="1"/>
</dbReference>
<comment type="caution">
    <text evidence="13">The sequence shown here is derived from an EMBL/GenBank/DDBJ whole genome shotgun (WGS) entry which is preliminary data.</text>
</comment>
<comment type="similarity">
    <text evidence="1 10">Belongs to the class-I aminoacyl-tRNA synthetase family.</text>
</comment>
<dbReference type="InterPro" id="IPR036695">
    <property type="entry name" value="Arg-tRNA-synth_N_sf"/>
</dbReference>
<keyword evidence="4 10" id="KW-0547">Nucleotide-binding</keyword>
<evidence type="ECO:0000256" key="8">
    <source>
        <dbReference type="ARBA" id="ARBA00033033"/>
    </source>
</evidence>
<evidence type="ECO:0000256" key="2">
    <source>
        <dbReference type="ARBA" id="ARBA00012837"/>
    </source>
</evidence>
<dbReference type="GO" id="GO:0004814">
    <property type="term" value="F:arginine-tRNA ligase activity"/>
    <property type="evidence" value="ECO:0007669"/>
    <property type="project" value="UniProtKB-EC"/>
</dbReference>
<proteinExistence type="inferred from homology"/>
<dbReference type="SUPFAM" id="SSF55190">
    <property type="entry name" value="Arginyl-tRNA synthetase (ArgRS), N-terminal 'additional' domain"/>
    <property type="match status" value="1"/>
</dbReference>
<name>A0AAD5XYU3_9FUNG</name>
<keyword evidence="7 10" id="KW-0030">Aminoacyl-tRNA synthetase</keyword>
<dbReference type="Gene3D" id="3.30.1360.70">
    <property type="entry name" value="Arginyl tRNA synthetase N-terminal domain"/>
    <property type="match status" value="1"/>
</dbReference>
<gene>
    <name evidence="13" type="ORF">HK099_004708</name>
</gene>
<dbReference type="InterPro" id="IPR005148">
    <property type="entry name" value="Arg-tRNA-synth_N"/>
</dbReference>
<evidence type="ECO:0000313" key="14">
    <source>
        <dbReference type="Proteomes" id="UP001211065"/>
    </source>
</evidence>
<evidence type="ECO:0000256" key="7">
    <source>
        <dbReference type="ARBA" id="ARBA00023146"/>
    </source>
</evidence>
<dbReference type="Proteomes" id="UP001211065">
    <property type="component" value="Unassembled WGS sequence"/>
</dbReference>
<dbReference type="Pfam" id="PF03485">
    <property type="entry name" value="Arg_tRNA_synt_N"/>
    <property type="match status" value="1"/>
</dbReference>
<dbReference type="InterPro" id="IPR001278">
    <property type="entry name" value="Arg-tRNA-ligase"/>
</dbReference>
<evidence type="ECO:0000259" key="11">
    <source>
        <dbReference type="SMART" id="SM00836"/>
    </source>
</evidence>
<evidence type="ECO:0000256" key="5">
    <source>
        <dbReference type="ARBA" id="ARBA00022840"/>
    </source>
</evidence>
<dbReference type="Pfam" id="PF05746">
    <property type="entry name" value="DALR_1"/>
    <property type="match status" value="1"/>
</dbReference>
<dbReference type="SMART" id="SM01016">
    <property type="entry name" value="Arg_tRNA_synt_N"/>
    <property type="match status" value="1"/>
</dbReference>